<protein>
    <recommendedName>
        <fullName evidence="5">NAD(P)-binding protein</fullName>
    </recommendedName>
</protein>
<comment type="caution">
    <text evidence="3">The sequence shown here is derived from an EMBL/GenBank/DDBJ whole genome shotgun (WGS) entry which is preliminary data.</text>
</comment>
<evidence type="ECO:0000256" key="1">
    <source>
        <dbReference type="ARBA" id="ARBA00006484"/>
    </source>
</evidence>
<keyword evidence="4" id="KW-1185">Reference proteome</keyword>
<dbReference type="OrthoDB" id="294295at2759"/>
<sequence length="163" mass="16765">MVSIMSNDAAPALPLTPAAPVLDLFGLKGQTALITGASRGIGAACAVALAQAGLSDLVFVLRPPASGASTEPTAIEQRLAREAPQTCVHIVHADLGDTASVKGIFPAALQTIGHAKNVTQADVEISVVVNCAGIQRRAPAVQFKEEDWDDAMYSGTPSGYSWA</sequence>
<evidence type="ECO:0000313" key="3">
    <source>
        <dbReference type="EMBL" id="KAF5311150.1"/>
    </source>
</evidence>
<proteinExistence type="inferred from homology"/>
<dbReference type="Gene3D" id="3.40.50.720">
    <property type="entry name" value="NAD(P)-binding Rossmann-like Domain"/>
    <property type="match status" value="1"/>
</dbReference>
<dbReference type="SUPFAM" id="SSF51735">
    <property type="entry name" value="NAD(P)-binding Rossmann-fold domains"/>
    <property type="match status" value="1"/>
</dbReference>
<reference evidence="3 4" key="1">
    <citation type="journal article" date="2020" name="ISME J.">
        <title>Uncovering the hidden diversity of litter-decomposition mechanisms in mushroom-forming fungi.</title>
        <authorList>
            <person name="Floudas D."/>
            <person name="Bentzer J."/>
            <person name="Ahren D."/>
            <person name="Johansson T."/>
            <person name="Persson P."/>
            <person name="Tunlid A."/>
        </authorList>
    </citation>
    <scope>NUCLEOTIDE SEQUENCE [LARGE SCALE GENOMIC DNA]</scope>
    <source>
        <strain evidence="3 4">CBS 101986</strain>
    </source>
</reference>
<dbReference type="InterPro" id="IPR036291">
    <property type="entry name" value="NAD(P)-bd_dom_sf"/>
</dbReference>
<dbReference type="AlphaFoldDB" id="A0A8H5AU58"/>
<keyword evidence="2" id="KW-0560">Oxidoreductase</keyword>
<dbReference type="Pfam" id="PF00106">
    <property type="entry name" value="adh_short"/>
    <property type="match status" value="1"/>
</dbReference>
<dbReference type="Proteomes" id="UP000567179">
    <property type="component" value="Unassembled WGS sequence"/>
</dbReference>
<comment type="similarity">
    <text evidence="1">Belongs to the short-chain dehydrogenases/reductases (SDR) family.</text>
</comment>
<dbReference type="PANTHER" id="PTHR42760:SF5">
    <property type="entry name" value="2-DEHYDRO-3-DEOXY-D-GLUCONATE 5-DEHYDROGENASE"/>
    <property type="match status" value="1"/>
</dbReference>
<evidence type="ECO:0000256" key="2">
    <source>
        <dbReference type="ARBA" id="ARBA00023002"/>
    </source>
</evidence>
<accession>A0A8H5AU58</accession>
<dbReference type="EMBL" id="JAACJJ010000057">
    <property type="protein sequence ID" value="KAF5311150.1"/>
    <property type="molecule type" value="Genomic_DNA"/>
</dbReference>
<name>A0A8H5AU58_9AGAR</name>
<gene>
    <name evidence="3" type="ORF">D9619_007809</name>
</gene>
<dbReference type="InterPro" id="IPR002347">
    <property type="entry name" value="SDR_fam"/>
</dbReference>
<evidence type="ECO:0000313" key="4">
    <source>
        <dbReference type="Proteomes" id="UP000567179"/>
    </source>
</evidence>
<dbReference type="PANTHER" id="PTHR42760">
    <property type="entry name" value="SHORT-CHAIN DEHYDROGENASES/REDUCTASES FAMILY MEMBER"/>
    <property type="match status" value="1"/>
</dbReference>
<organism evidence="3 4">
    <name type="scientific">Psilocybe cf. subviscida</name>
    <dbReference type="NCBI Taxonomy" id="2480587"/>
    <lineage>
        <taxon>Eukaryota</taxon>
        <taxon>Fungi</taxon>
        <taxon>Dikarya</taxon>
        <taxon>Basidiomycota</taxon>
        <taxon>Agaricomycotina</taxon>
        <taxon>Agaricomycetes</taxon>
        <taxon>Agaricomycetidae</taxon>
        <taxon>Agaricales</taxon>
        <taxon>Agaricineae</taxon>
        <taxon>Strophariaceae</taxon>
        <taxon>Psilocybe</taxon>
    </lineage>
</organism>
<evidence type="ECO:0008006" key="5">
    <source>
        <dbReference type="Google" id="ProtNLM"/>
    </source>
</evidence>
<dbReference type="GO" id="GO:0016616">
    <property type="term" value="F:oxidoreductase activity, acting on the CH-OH group of donors, NAD or NADP as acceptor"/>
    <property type="evidence" value="ECO:0007669"/>
    <property type="project" value="TreeGrafter"/>
</dbReference>